<dbReference type="EMBL" id="KQ965849">
    <property type="protein sequence ID" value="KXS09800.1"/>
    <property type="molecule type" value="Genomic_DNA"/>
</dbReference>
<feature type="transmembrane region" description="Helical" evidence="6">
    <location>
        <begin position="337"/>
        <end position="357"/>
    </location>
</feature>
<feature type="transmembrane region" description="Helical" evidence="6">
    <location>
        <begin position="148"/>
        <end position="169"/>
    </location>
</feature>
<dbReference type="PANTHER" id="PTHR23501">
    <property type="entry name" value="MAJOR FACILITATOR SUPERFAMILY"/>
    <property type="match status" value="1"/>
</dbReference>
<feature type="transmembrane region" description="Helical" evidence="6">
    <location>
        <begin position="123"/>
        <end position="142"/>
    </location>
</feature>
<protein>
    <submittedName>
        <fullName evidence="8">MFS general substrate transporter</fullName>
    </submittedName>
</protein>
<feature type="transmembrane region" description="Helical" evidence="6">
    <location>
        <begin position="430"/>
        <end position="448"/>
    </location>
</feature>
<organism evidence="8 9">
    <name type="scientific">Gonapodya prolifera (strain JEL478)</name>
    <name type="common">Monoblepharis prolifera</name>
    <dbReference type="NCBI Taxonomy" id="1344416"/>
    <lineage>
        <taxon>Eukaryota</taxon>
        <taxon>Fungi</taxon>
        <taxon>Fungi incertae sedis</taxon>
        <taxon>Chytridiomycota</taxon>
        <taxon>Chytridiomycota incertae sedis</taxon>
        <taxon>Monoblepharidomycetes</taxon>
        <taxon>Monoblepharidales</taxon>
        <taxon>Gonapodyaceae</taxon>
        <taxon>Gonapodya</taxon>
    </lineage>
</organism>
<evidence type="ECO:0000256" key="1">
    <source>
        <dbReference type="ARBA" id="ARBA00004141"/>
    </source>
</evidence>
<evidence type="ECO:0000256" key="4">
    <source>
        <dbReference type="ARBA" id="ARBA00023136"/>
    </source>
</evidence>
<sequence>MADSANARKNSDAIAESGASTAEDVETPLKGGDAPEEAVSHPPQGAALVYSPFQFTLLFIGLAISVFLTTLDQTIVAVANPSIVTDFQTFAGLSWIGTAFFLGSIPLIPTYGKLADVFGRKPVFIGGILIFELGSLICGVAQNMNTLIVGRAVAGLGSGCIFPMTIVIISDIVPIENRSRYQGIIGACFGLSSVVGPLSEYYENAITHVDAHKVSASVGGAFTDHLTWRWCFYINFPIGGVGILIVLFFLRLPPVTGSIKEKLGRVDYIGTFWLAAGTVLLVYAISAGGNDYPWKSALIISMIVVGAICLAVFALVETYVVKTPLIPFELCKNRFVVACWSCAFLFGFCSYSLSYYVPIYFQVVNGNSATEAGIHTIPLILMVAVFSLTSGFLISFTGYTAPFVHFGSACIAIGSGLISTMSATSSLDKQVGYLLLTGIGMGSTVQSINLNGQGSVHPRFIGMAISGWSFSQLAGGVFGIAISGTIFSNALTGKLAAFVTSPELIQYIQDNPSKLQQSVQTGTIPAELLQPTVGAYTDSLALVFRAIAGVATALFIVSFLLRLQKFQRKEVVKADKGPGAA</sequence>
<feature type="transmembrane region" description="Helical" evidence="6">
    <location>
        <begin position="47"/>
        <end position="70"/>
    </location>
</feature>
<dbReference type="Gene3D" id="1.20.1250.20">
    <property type="entry name" value="MFS general substrate transporter like domains"/>
    <property type="match status" value="2"/>
</dbReference>
<feature type="domain" description="Major facilitator superfamily (MFS) profile" evidence="7">
    <location>
        <begin position="58"/>
        <end position="566"/>
    </location>
</feature>
<dbReference type="PANTHER" id="PTHR23501:SF198">
    <property type="entry name" value="AZOLE RESISTANCE PROTEIN 1-RELATED"/>
    <property type="match status" value="1"/>
</dbReference>
<dbReference type="Pfam" id="PF07690">
    <property type="entry name" value="MFS_1"/>
    <property type="match status" value="2"/>
</dbReference>
<dbReference type="InterPro" id="IPR011701">
    <property type="entry name" value="MFS"/>
</dbReference>
<gene>
    <name evidence="8" type="ORF">M427DRAFT_38349</name>
</gene>
<keyword evidence="9" id="KW-1185">Reference proteome</keyword>
<keyword evidence="3 6" id="KW-1133">Transmembrane helix</keyword>
<evidence type="ECO:0000256" key="5">
    <source>
        <dbReference type="SAM" id="MobiDB-lite"/>
    </source>
</evidence>
<dbReference type="Proteomes" id="UP000070544">
    <property type="component" value="Unassembled WGS sequence"/>
</dbReference>
<evidence type="ECO:0000313" key="8">
    <source>
        <dbReference type="EMBL" id="KXS09800.1"/>
    </source>
</evidence>
<dbReference type="AlphaFoldDB" id="A0A138ZZ81"/>
<name>A0A138ZZ81_GONPJ</name>
<reference evidence="8 9" key="1">
    <citation type="journal article" date="2015" name="Genome Biol. Evol.">
        <title>Phylogenomic analyses indicate that early fungi evolved digesting cell walls of algal ancestors of land plants.</title>
        <authorList>
            <person name="Chang Y."/>
            <person name="Wang S."/>
            <person name="Sekimoto S."/>
            <person name="Aerts A.L."/>
            <person name="Choi C."/>
            <person name="Clum A."/>
            <person name="LaButti K.M."/>
            <person name="Lindquist E.A."/>
            <person name="Yee Ngan C."/>
            <person name="Ohm R.A."/>
            <person name="Salamov A.A."/>
            <person name="Grigoriev I.V."/>
            <person name="Spatafora J.W."/>
            <person name="Berbee M.L."/>
        </authorList>
    </citation>
    <scope>NUCLEOTIDE SEQUENCE [LARGE SCALE GENOMIC DNA]</scope>
    <source>
        <strain evidence="8 9">JEL478</strain>
    </source>
</reference>
<feature type="transmembrane region" description="Helical" evidence="6">
    <location>
        <begin position="232"/>
        <end position="254"/>
    </location>
</feature>
<accession>A0A138ZZ81</accession>
<dbReference type="SUPFAM" id="SSF103473">
    <property type="entry name" value="MFS general substrate transporter"/>
    <property type="match status" value="2"/>
</dbReference>
<evidence type="ECO:0000256" key="3">
    <source>
        <dbReference type="ARBA" id="ARBA00022989"/>
    </source>
</evidence>
<feature type="transmembrane region" description="Helical" evidence="6">
    <location>
        <begin position="460"/>
        <end position="482"/>
    </location>
</feature>
<feature type="transmembrane region" description="Helical" evidence="6">
    <location>
        <begin position="90"/>
        <end position="111"/>
    </location>
</feature>
<feature type="transmembrane region" description="Helical" evidence="6">
    <location>
        <begin position="542"/>
        <end position="561"/>
    </location>
</feature>
<dbReference type="GO" id="GO:0005886">
    <property type="term" value="C:plasma membrane"/>
    <property type="evidence" value="ECO:0007669"/>
    <property type="project" value="TreeGrafter"/>
</dbReference>
<feature type="transmembrane region" description="Helical" evidence="6">
    <location>
        <begin position="266"/>
        <end position="285"/>
    </location>
</feature>
<dbReference type="GO" id="GO:0022857">
    <property type="term" value="F:transmembrane transporter activity"/>
    <property type="evidence" value="ECO:0007669"/>
    <property type="project" value="InterPro"/>
</dbReference>
<keyword evidence="2 6" id="KW-0812">Transmembrane</keyword>
<feature type="region of interest" description="Disordered" evidence="5">
    <location>
        <begin position="1"/>
        <end position="40"/>
    </location>
</feature>
<dbReference type="OMA" id="DSNIGHW"/>
<evidence type="ECO:0000256" key="6">
    <source>
        <dbReference type="SAM" id="Phobius"/>
    </source>
</evidence>
<evidence type="ECO:0000259" key="7">
    <source>
        <dbReference type="PROSITE" id="PS50850"/>
    </source>
</evidence>
<dbReference type="PROSITE" id="PS50850">
    <property type="entry name" value="MFS"/>
    <property type="match status" value="1"/>
</dbReference>
<proteinExistence type="predicted"/>
<evidence type="ECO:0000256" key="2">
    <source>
        <dbReference type="ARBA" id="ARBA00022692"/>
    </source>
</evidence>
<evidence type="ECO:0000313" key="9">
    <source>
        <dbReference type="Proteomes" id="UP000070544"/>
    </source>
</evidence>
<feature type="transmembrane region" description="Helical" evidence="6">
    <location>
        <begin position="403"/>
        <end position="424"/>
    </location>
</feature>
<dbReference type="InterPro" id="IPR020846">
    <property type="entry name" value="MFS_dom"/>
</dbReference>
<feature type="transmembrane region" description="Helical" evidence="6">
    <location>
        <begin position="297"/>
        <end position="316"/>
    </location>
</feature>
<dbReference type="CDD" id="cd17502">
    <property type="entry name" value="MFS_Azr1_MDR_like"/>
    <property type="match status" value="1"/>
</dbReference>
<comment type="subcellular location">
    <subcellularLocation>
        <location evidence="1">Membrane</location>
        <topology evidence="1">Multi-pass membrane protein</topology>
    </subcellularLocation>
</comment>
<dbReference type="InterPro" id="IPR036259">
    <property type="entry name" value="MFS_trans_sf"/>
</dbReference>
<feature type="transmembrane region" description="Helical" evidence="6">
    <location>
        <begin position="377"/>
        <end position="396"/>
    </location>
</feature>
<keyword evidence="4 6" id="KW-0472">Membrane</keyword>
<dbReference type="OrthoDB" id="2147446at2759"/>